<dbReference type="PANTHER" id="PTHR43471:SF3">
    <property type="entry name" value="ABC TRANSPORTER PERMEASE PROTEIN NATB"/>
    <property type="match status" value="1"/>
</dbReference>
<feature type="transmembrane region" description="Helical" evidence="5">
    <location>
        <begin position="300"/>
        <end position="319"/>
    </location>
</feature>
<keyword evidence="8" id="KW-1185">Reference proteome</keyword>
<protein>
    <submittedName>
        <fullName evidence="7">ABC transporter permease</fullName>
    </submittedName>
</protein>
<reference evidence="8" key="1">
    <citation type="journal article" date="2019" name="Int. J. Syst. Evol. Microbiol.">
        <title>The Global Catalogue of Microorganisms (GCM) 10K type strain sequencing project: providing services to taxonomists for standard genome sequencing and annotation.</title>
        <authorList>
            <consortium name="The Broad Institute Genomics Platform"/>
            <consortium name="The Broad Institute Genome Sequencing Center for Infectious Disease"/>
            <person name="Wu L."/>
            <person name="Ma J."/>
        </authorList>
    </citation>
    <scope>NUCLEOTIDE SEQUENCE [LARGE SCALE GENOMIC DNA]</scope>
    <source>
        <strain evidence="8">IBRC-M 10906</strain>
    </source>
</reference>
<feature type="transmembrane region" description="Helical" evidence="5">
    <location>
        <begin position="177"/>
        <end position="203"/>
    </location>
</feature>
<evidence type="ECO:0000313" key="7">
    <source>
        <dbReference type="EMBL" id="MFD2800216.1"/>
    </source>
</evidence>
<dbReference type="InterPro" id="IPR013525">
    <property type="entry name" value="ABC2_TM"/>
</dbReference>
<evidence type="ECO:0000256" key="5">
    <source>
        <dbReference type="SAM" id="Phobius"/>
    </source>
</evidence>
<keyword evidence="2 5" id="KW-0812">Transmembrane</keyword>
<feature type="transmembrane region" description="Helical" evidence="5">
    <location>
        <begin position="339"/>
        <end position="372"/>
    </location>
</feature>
<evidence type="ECO:0000256" key="1">
    <source>
        <dbReference type="ARBA" id="ARBA00004141"/>
    </source>
</evidence>
<keyword evidence="4 5" id="KW-0472">Membrane</keyword>
<dbReference type="RefSeq" id="WP_377388596.1">
    <property type="nucleotide sequence ID" value="NZ_JBHSAN010000012.1"/>
</dbReference>
<dbReference type="PANTHER" id="PTHR43471">
    <property type="entry name" value="ABC TRANSPORTER PERMEASE"/>
    <property type="match status" value="1"/>
</dbReference>
<dbReference type="Pfam" id="PF12698">
    <property type="entry name" value="ABC2_membrane_3"/>
    <property type="match status" value="1"/>
</dbReference>
<evidence type="ECO:0000313" key="8">
    <source>
        <dbReference type="Proteomes" id="UP001597478"/>
    </source>
</evidence>
<evidence type="ECO:0000256" key="2">
    <source>
        <dbReference type="ARBA" id="ARBA00022692"/>
    </source>
</evidence>
<comment type="subcellular location">
    <subcellularLocation>
        <location evidence="1">Membrane</location>
        <topology evidence="1">Multi-pass membrane protein</topology>
    </subcellularLocation>
</comment>
<accession>A0ABW5WD11</accession>
<evidence type="ECO:0000256" key="4">
    <source>
        <dbReference type="ARBA" id="ARBA00023136"/>
    </source>
</evidence>
<feature type="transmembrane region" description="Helical" evidence="5">
    <location>
        <begin position="27"/>
        <end position="45"/>
    </location>
</feature>
<feature type="transmembrane region" description="Helical" evidence="5">
    <location>
        <begin position="224"/>
        <end position="250"/>
    </location>
</feature>
<proteinExistence type="predicted"/>
<comment type="caution">
    <text evidence="7">The sequence shown here is derived from an EMBL/GenBank/DDBJ whole genome shotgun (WGS) entry which is preliminary data.</text>
</comment>
<keyword evidence="3 5" id="KW-1133">Transmembrane helix</keyword>
<dbReference type="EMBL" id="JBHUOF010000014">
    <property type="protein sequence ID" value="MFD2800216.1"/>
    <property type="molecule type" value="Genomic_DNA"/>
</dbReference>
<dbReference type="Proteomes" id="UP001597478">
    <property type="component" value="Unassembled WGS sequence"/>
</dbReference>
<evidence type="ECO:0000259" key="6">
    <source>
        <dbReference type="Pfam" id="PF12698"/>
    </source>
</evidence>
<organism evidence="7 8">
    <name type="scientific">Prauserella oleivorans</name>
    <dbReference type="NCBI Taxonomy" id="1478153"/>
    <lineage>
        <taxon>Bacteria</taxon>
        <taxon>Bacillati</taxon>
        <taxon>Actinomycetota</taxon>
        <taxon>Actinomycetes</taxon>
        <taxon>Pseudonocardiales</taxon>
        <taxon>Pseudonocardiaceae</taxon>
        <taxon>Prauserella</taxon>
    </lineage>
</organism>
<feature type="transmembrane region" description="Helical" evidence="5">
    <location>
        <begin position="270"/>
        <end position="291"/>
    </location>
</feature>
<name>A0ABW5WD11_9PSEU</name>
<evidence type="ECO:0000256" key="3">
    <source>
        <dbReference type="ARBA" id="ARBA00022989"/>
    </source>
</evidence>
<gene>
    <name evidence="7" type="ORF">ACFS2C_12510</name>
</gene>
<feature type="domain" description="ABC-2 type transporter transmembrane" evidence="6">
    <location>
        <begin position="33"/>
        <end position="373"/>
    </location>
</feature>
<sequence>MRHQVSPATAVRLVAQRELNTRLRTRGFVVGTLVILLVLGGYLVLQAKVVNAADRTSVGLTGQASAISEQLGNAARQAGVDLDLRRVADAGQGREQVHAGELDVLVSGSPANLSVLVKSDLDRPLNALLTGISQQEVLNAKLAQAGENPAEVMRDVGAARVAVSTLETPDPDRGQRLVVGLVMMFLLYLGITAYGSTVAQGVVEEKSSRVVEILLSTVRPWHLLLGKVLGLGLVGLVQLVILGGAGLAMATATGVLTVPGVATNVLLWGVLWYLLGFFLYATVFAAAGSLVSRQEDAQTVLTPITMVLMVGFIAGVTVLQQPDSTLATVLALLPPLSPILMPSMIATGSVGAAEVAAALALTLAAIAALTWLGGRVYQTAILHTGSRVSLKTALRG</sequence>